<name>A0A8S5TG68_9CAUD</name>
<reference evidence="1" key="1">
    <citation type="journal article" date="2021" name="Proc. Natl. Acad. Sci. U.S.A.">
        <title>A Catalog of Tens of Thousands of Viruses from Human Metagenomes Reveals Hidden Associations with Chronic Diseases.</title>
        <authorList>
            <person name="Tisza M.J."/>
            <person name="Buck C.B."/>
        </authorList>
    </citation>
    <scope>NUCLEOTIDE SEQUENCE</scope>
    <source>
        <strain evidence="1">CtIty1</strain>
    </source>
</reference>
<organism evidence="1">
    <name type="scientific">Myoviridae sp. ctIty1</name>
    <dbReference type="NCBI Taxonomy" id="2827673"/>
    <lineage>
        <taxon>Viruses</taxon>
        <taxon>Duplodnaviria</taxon>
        <taxon>Heunggongvirae</taxon>
        <taxon>Uroviricota</taxon>
        <taxon>Caudoviricetes</taxon>
    </lineage>
</organism>
<protein>
    <submittedName>
        <fullName evidence="1">Uncharacterized protein</fullName>
    </submittedName>
</protein>
<evidence type="ECO:0000313" key="1">
    <source>
        <dbReference type="EMBL" id="DAF62249.1"/>
    </source>
</evidence>
<dbReference type="EMBL" id="BK032823">
    <property type="protein sequence ID" value="DAF62249.1"/>
    <property type="molecule type" value="Genomic_DNA"/>
</dbReference>
<sequence length="231" mass="26268">MTKEKMTIAGLIAEGKKITKKMEEIVSDNSFSILNYYFDYNKFVGPQTVEQKETLIKADFDKYCALQKRLIAVNNARIKANSETFIEVPVLLDIKEVLSGKVAETEKVTIANAILRKKYYADLALLANKIVHRYNLDVQKKRQFDEQATIAIEQELDRKFPADSKRAYSADDVDKAREKARKANEVIISDPMGFVGNNAIVDYVRQIMDYISNIDTALSVANASTEVEFEY</sequence>
<accession>A0A8S5TG68</accession>
<proteinExistence type="predicted"/>